<keyword evidence="2" id="KW-1185">Reference proteome</keyword>
<protein>
    <submittedName>
        <fullName evidence="1">Uncharacterized protein</fullName>
    </submittedName>
</protein>
<proteinExistence type="predicted"/>
<accession>A0A856MDK6</accession>
<evidence type="ECO:0000313" key="1">
    <source>
        <dbReference type="EMBL" id="QDL08189.1"/>
    </source>
</evidence>
<gene>
    <name evidence="1" type="ORF">DP114_10000</name>
</gene>
<dbReference type="EMBL" id="CP030118">
    <property type="protein sequence ID" value="QDL08189.1"/>
    <property type="molecule type" value="Genomic_DNA"/>
</dbReference>
<evidence type="ECO:0000313" key="2">
    <source>
        <dbReference type="Proteomes" id="UP000503129"/>
    </source>
</evidence>
<organism evidence="1 2">
    <name type="scientific">Brasilonema sennae CENA114</name>
    <dbReference type="NCBI Taxonomy" id="415709"/>
    <lineage>
        <taxon>Bacteria</taxon>
        <taxon>Bacillati</taxon>
        <taxon>Cyanobacteriota</taxon>
        <taxon>Cyanophyceae</taxon>
        <taxon>Nostocales</taxon>
        <taxon>Scytonemataceae</taxon>
        <taxon>Brasilonema</taxon>
        <taxon>Bromeliae group (in: Brasilonema)</taxon>
    </lineage>
</organism>
<dbReference type="Proteomes" id="UP000503129">
    <property type="component" value="Chromosome"/>
</dbReference>
<dbReference type="RefSeq" id="WP_171976004.1">
    <property type="nucleotide sequence ID" value="NZ_CAWOXK010000001.1"/>
</dbReference>
<sequence>MKTSKVSAFQLVFSTVLSLTILSGGTSLWLASQPKLSEYQVRVLENSTATWQTGVGAIFGLLGSKATDLLEAEEEEEEQENTSS</sequence>
<dbReference type="AlphaFoldDB" id="A0A856MDK6"/>
<dbReference type="KEGG" id="bsen:DP114_10000"/>
<reference evidence="1 2" key="1">
    <citation type="submission" date="2018-06" db="EMBL/GenBank/DDBJ databases">
        <title>Comparative genomics of Brasilonema spp. strains.</title>
        <authorList>
            <person name="Alvarenga D.O."/>
            <person name="Fiore M.F."/>
            <person name="Varani A.M."/>
        </authorList>
    </citation>
    <scope>NUCLEOTIDE SEQUENCE [LARGE SCALE GENOMIC DNA]</scope>
    <source>
        <strain evidence="1 2">CENA114</strain>
    </source>
</reference>
<name>A0A856MDK6_9CYAN</name>